<dbReference type="EMBL" id="CP121252">
    <property type="protein sequence ID" value="WFP16220.1"/>
    <property type="molecule type" value="Genomic_DNA"/>
</dbReference>
<feature type="transmembrane region" description="Helical" evidence="8">
    <location>
        <begin position="445"/>
        <end position="472"/>
    </location>
</feature>
<feature type="transmembrane region" description="Helical" evidence="8">
    <location>
        <begin position="216"/>
        <end position="238"/>
    </location>
</feature>
<dbReference type="InterPro" id="IPR035906">
    <property type="entry name" value="MetI-like_sf"/>
</dbReference>
<comment type="similarity">
    <text evidence="8">Belongs to the binding-protein-dependent transport system permease family.</text>
</comment>
<evidence type="ECO:0000313" key="10">
    <source>
        <dbReference type="EMBL" id="WFP16220.1"/>
    </source>
</evidence>
<accession>A0ABY8H502</accession>
<keyword evidence="7 8" id="KW-0472">Membrane</keyword>
<name>A0ABY8H502_9MICC</name>
<comment type="subcellular location">
    <subcellularLocation>
        <location evidence="1">Cell inner membrane</location>
        <topology evidence="1">Multi-pass membrane protein</topology>
    </subcellularLocation>
    <subcellularLocation>
        <location evidence="8">Cell membrane</location>
        <topology evidence="8">Multi-pass membrane protein</topology>
    </subcellularLocation>
</comment>
<feature type="transmembrane region" description="Helical" evidence="8">
    <location>
        <begin position="495"/>
        <end position="516"/>
    </location>
</feature>
<reference evidence="10 11" key="1">
    <citation type="submission" date="2023-04" db="EMBL/GenBank/DDBJ databases">
        <title>Funneling lignin-derived compounds into biodiesel using alkali-halophilic Citricoccus sp. P2.</title>
        <authorList>
            <person name="Luo C.-B."/>
        </authorList>
    </citation>
    <scope>NUCLEOTIDE SEQUENCE [LARGE SCALE GENOMIC DNA]</scope>
    <source>
        <strain evidence="10 11">P2</strain>
    </source>
</reference>
<dbReference type="PROSITE" id="PS50928">
    <property type="entry name" value="ABC_TM1"/>
    <property type="match status" value="2"/>
</dbReference>
<dbReference type="PANTHER" id="PTHR43357">
    <property type="entry name" value="INNER MEMBRANE ABC TRANSPORTER PERMEASE PROTEIN YDCV"/>
    <property type="match status" value="1"/>
</dbReference>
<evidence type="ECO:0000256" key="3">
    <source>
        <dbReference type="ARBA" id="ARBA00022475"/>
    </source>
</evidence>
<evidence type="ECO:0000256" key="7">
    <source>
        <dbReference type="ARBA" id="ARBA00023136"/>
    </source>
</evidence>
<keyword evidence="3" id="KW-1003">Cell membrane</keyword>
<feature type="transmembrane region" description="Helical" evidence="8">
    <location>
        <begin position="324"/>
        <end position="343"/>
    </location>
</feature>
<dbReference type="InterPro" id="IPR000515">
    <property type="entry name" value="MetI-like"/>
</dbReference>
<dbReference type="CDD" id="cd06261">
    <property type="entry name" value="TM_PBP2"/>
    <property type="match status" value="2"/>
</dbReference>
<feature type="transmembrane region" description="Helical" evidence="8">
    <location>
        <begin position="398"/>
        <end position="419"/>
    </location>
</feature>
<gene>
    <name evidence="10" type="ORF">P8192_12635</name>
</gene>
<feature type="domain" description="ABC transmembrane type-1" evidence="9">
    <location>
        <begin position="318"/>
        <end position="516"/>
    </location>
</feature>
<evidence type="ECO:0000313" key="11">
    <source>
        <dbReference type="Proteomes" id="UP001219037"/>
    </source>
</evidence>
<evidence type="ECO:0000256" key="2">
    <source>
        <dbReference type="ARBA" id="ARBA00022448"/>
    </source>
</evidence>
<organism evidence="10 11">
    <name type="scientific">Citricoccus muralis</name>
    <dbReference type="NCBI Taxonomy" id="169134"/>
    <lineage>
        <taxon>Bacteria</taxon>
        <taxon>Bacillati</taxon>
        <taxon>Actinomycetota</taxon>
        <taxon>Actinomycetes</taxon>
        <taxon>Micrococcales</taxon>
        <taxon>Micrococcaceae</taxon>
        <taxon>Citricoccus</taxon>
    </lineage>
</organism>
<evidence type="ECO:0000259" key="9">
    <source>
        <dbReference type="PROSITE" id="PS50928"/>
    </source>
</evidence>
<keyword evidence="5 8" id="KW-0812">Transmembrane</keyword>
<evidence type="ECO:0000256" key="4">
    <source>
        <dbReference type="ARBA" id="ARBA00022519"/>
    </source>
</evidence>
<evidence type="ECO:0000256" key="8">
    <source>
        <dbReference type="RuleBase" id="RU363032"/>
    </source>
</evidence>
<evidence type="ECO:0000256" key="6">
    <source>
        <dbReference type="ARBA" id="ARBA00022989"/>
    </source>
</evidence>
<protein>
    <submittedName>
        <fullName evidence="10">Iron ABC transporter permease</fullName>
    </submittedName>
</protein>
<feature type="transmembrane region" description="Helical" evidence="8">
    <location>
        <begin position="363"/>
        <end position="386"/>
    </location>
</feature>
<keyword evidence="2 8" id="KW-0813">Transport</keyword>
<dbReference type="Pfam" id="PF00528">
    <property type="entry name" value="BPD_transp_1"/>
    <property type="match status" value="1"/>
</dbReference>
<feature type="transmembrane region" description="Helical" evidence="8">
    <location>
        <begin position="259"/>
        <end position="283"/>
    </location>
</feature>
<feature type="transmembrane region" description="Helical" evidence="8">
    <location>
        <begin position="38"/>
        <end position="65"/>
    </location>
</feature>
<evidence type="ECO:0000256" key="1">
    <source>
        <dbReference type="ARBA" id="ARBA00004429"/>
    </source>
</evidence>
<sequence>MFFAWPVGAMLTRGFLGEHGVDLTGFAEVLGSARSWRIIGHTLFMAVAGTAGAVLLGIPGAYILYRCRFPGQSLLRGISTIPFVLPTVVVGVAFRALFGPGGPLQFLGLDQTTAAVVLAMVFFNFSVVVRQVGALWQVLDPRTVDAARTLGASPLRAFTTVTLPALGPAIASSAGLVFLFCSTAYGIVRSLGAPGVGTVETEIHRQTHVFLDLRTAAVFSVLQFVFVLASVGLTQGVLKRTTTGLRLQQSHTHRLTRADVVPLALTLATVVLLVSGPLVSLVVRSFRTAGEWSVTNYQLLATSSGTGYAGGATVLEALEHSVRIAVDATLITLVMAVPLAFLLTRPVRTVWGRRLQRGMDALIMLPIGVSAVTIGFGFVVSVQLAAPQLAYSGALVPLAQSVVALPMVVRTLVPVLGAISPRLREAAATLGASPLRVLATVDGPFLLRGLGLATGFAFAISLGEFGATSFLASPERQTLPMLIVQLLGRPGADNYGMAMAGSVLLAVITAAVLLICERLRPRALRDRAPEQTLGSSLATPSTQKVGAL</sequence>
<dbReference type="SUPFAM" id="SSF161098">
    <property type="entry name" value="MetI-like"/>
    <property type="match status" value="2"/>
</dbReference>
<feature type="transmembrane region" description="Helical" evidence="8">
    <location>
        <begin position="113"/>
        <end position="136"/>
    </location>
</feature>
<keyword evidence="4" id="KW-0997">Cell inner membrane</keyword>
<feature type="transmembrane region" description="Helical" evidence="8">
    <location>
        <begin position="77"/>
        <end position="98"/>
    </location>
</feature>
<dbReference type="PANTHER" id="PTHR43357:SF4">
    <property type="entry name" value="INNER MEMBRANE ABC TRANSPORTER PERMEASE PROTEIN YDCV"/>
    <property type="match status" value="1"/>
</dbReference>
<dbReference type="RefSeq" id="WP_278157373.1">
    <property type="nucleotide sequence ID" value="NZ_CP121252.1"/>
</dbReference>
<keyword evidence="6 8" id="KW-1133">Transmembrane helix</keyword>
<feature type="transmembrane region" description="Helical" evidence="8">
    <location>
        <begin position="157"/>
        <end position="188"/>
    </location>
</feature>
<feature type="domain" description="ABC transmembrane type-1" evidence="9">
    <location>
        <begin position="39"/>
        <end position="234"/>
    </location>
</feature>
<dbReference type="Gene3D" id="1.10.3720.10">
    <property type="entry name" value="MetI-like"/>
    <property type="match status" value="2"/>
</dbReference>
<proteinExistence type="inferred from homology"/>
<evidence type="ECO:0000256" key="5">
    <source>
        <dbReference type="ARBA" id="ARBA00022692"/>
    </source>
</evidence>
<keyword evidence="11" id="KW-1185">Reference proteome</keyword>
<dbReference type="Proteomes" id="UP001219037">
    <property type="component" value="Chromosome"/>
</dbReference>